<reference evidence="12 13" key="1">
    <citation type="journal article" date="2023" name="BMC Biol.">
        <title>The compact genome of the sponge Oopsacas minuta (Hexactinellida) is lacking key metazoan core genes.</title>
        <authorList>
            <person name="Santini S."/>
            <person name="Schenkelaars Q."/>
            <person name="Jourda C."/>
            <person name="Duchesne M."/>
            <person name="Belahbib H."/>
            <person name="Rocher C."/>
            <person name="Selva M."/>
            <person name="Riesgo A."/>
            <person name="Vervoort M."/>
            <person name="Leys S.P."/>
            <person name="Kodjabachian L."/>
            <person name="Le Bivic A."/>
            <person name="Borchiellini C."/>
            <person name="Claverie J.M."/>
            <person name="Renard E."/>
        </authorList>
    </citation>
    <scope>NUCLEOTIDE SEQUENCE [LARGE SCALE GENOMIC DNA]</scope>
    <source>
        <strain evidence="12">SPO-2</strain>
    </source>
</reference>
<feature type="binding site" evidence="10">
    <location>
        <position position="102"/>
    </location>
    <ligand>
        <name>Fe cation</name>
        <dbReference type="ChEBI" id="CHEBI:24875"/>
        <note>catalytic</note>
    </ligand>
</feature>
<evidence type="ECO:0000256" key="8">
    <source>
        <dbReference type="ARBA" id="ARBA00023004"/>
    </source>
</evidence>
<dbReference type="InterPro" id="IPR014710">
    <property type="entry name" value="RmlC-like_jellyroll"/>
</dbReference>
<keyword evidence="13" id="KW-1185">Reference proteome</keyword>
<dbReference type="PANTHER" id="PTHR12918:SF1">
    <property type="entry name" value="CYSTEINE DIOXYGENASE TYPE 1"/>
    <property type="match status" value="1"/>
</dbReference>
<comment type="catalytic activity">
    <reaction evidence="11">
        <text>L-cysteine + O2 = 3-sulfino-L-alanine + H(+)</text>
        <dbReference type="Rhea" id="RHEA:20441"/>
        <dbReference type="ChEBI" id="CHEBI:15378"/>
        <dbReference type="ChEBI" id="CHEBI:15379"/>
        <dbReference type="ChEBI" id="CHEBI:35235"/>
        <dbReference type="ChEBI" id="CHEBI:61085"/>
        <dbReference type="EC" id="1.13.11.20"/>
    </reaction>
</comment>
<dbReference type="GO" id="GO:0008198">
    <property type="term" value="F:ferrous iron binding"/>
    <property type="evidence" value="ECO:0007669"/>
    <property type="project" value="TreeGrafter"/>
</dbReference>
<sequence>MLSVFALLRYYATRPAARFLAHDMDSSSFSLLVRKLRETVGNRGDVEEIKSLLSDYKAVRSEYSKYITWNDSKYTRNLIDQGNGLFNLMTMCWGPGQTAPIHSHPGANCYVRMLEGKMEEQLYTKPIGPGARVELQRSRVLNTGDVIHLRDDISIHSMTNVSSQGAVTLHLYSPPYTASEIFNEDTGDVIRAPIMYTTKGAELQPQPEGITL</sequence>
<evidence type="ECO:0000256" key="3">
    <source>
        <dbReference type="ARBA" id="ARBA00013133"/>
    </source>
</evidence>
<feature type="binding site" evidence="10">
    <location>
        <position position="104"/>
    </location>
    <ligand>
        <name>Fe cation</name>
        <dbReference type="ChEBI" id="CHEBI:24875"/>
        <note>catalytic</note>
    </ligand>
</feature>
<evidence type="ECO:0000256" key="11">
    <source>
        <dbReference type="RuleBase" id="RU366010"/>
    </source>
</evidence>
<evidence type="ECO:0000256" key="7">
    <source>
        <dbReference type="ARBA" id="ARBA00023002"/>
    </source>
</evidence>
<evidence type="ECO:0000256" key="10">
    <source>
        <dbReference type="PIRSR" id="PIRSR610300-51"/>
    </source>
</evidence>
<evidence type="ECO:0000256" key="1">
    <source>
        <dbReference type="ARBA" id="ARBA00004759"/>
    </source>
</evidence>
<gene>
    <name evidence="12" type="ORF">LOD99_9701</name>
</gene>
<evidence type="ECO:0000313" key="12">
    <source>
        <dbReference type="EMBL" id="KAI6661931.1"/>
    </source>
</evidence>
<organism evidence="12 13">
    <name type="scientific">Oopsacas minuta</name>
    <dbReference type="NCBI Taxonomy" id="111878"/>
    <lineage>
        <taxon>Eukaryota</taxon>
        <taxon>Metazoa</taxon>
        <taxon>Porifera</taxon>
        <taxon>Hexactinellida</taxon>
        <taxon>Hexasterophora</taxon>
        <taxon>Lyssacinosida</taxon>
        <taxon>Leucopsacidae</taxon>
        <taxon>Oopsacas</taxon>
    </lineage>
</organism>
<dbReference type="Pfam" id="PF05995">
    <property type="entry name" value="CDO_I"/>
    <property type="match status" value="1"/>
</dbReference>
<name>A0AAV7KTW9_9METZ</name>
<proteinExistence type="inferred from homology"/>
<dbReference type="EMBL" id="JAKMXF010000003">
    <property type="protein sequence ID" value="KAI6661931.1"/>
    <property type="molecule type" value="Genomic_DNA"/>
</dbReference>
<accession>A0AAV7KTW9</accession>
<dbReference type="InterPro" id="IPR010300">
    <property type="entry name" value="CDO_1"/>
</dbReference>
<keyword evidence="6 11" id="KW-0223">Dioxygenase</keyword>
<dbReference type="AlphaFoldDB" id="A0AAV7KTW9"/>
<evidence type="ECO:0000313" key="13">
    <source>
        <dbReference type="Proteomes" id="UP001165289"/>
    </source>
</evidence>
<comment type="cofactor">
    <cofactor evidence="11">
        <name>Fe cation</name>
        <dbReference type="ChEBI" id="CHEBI:24875"/>
    </cofactor>
    <text evidence="11">Binds 1 Fe cation per subunit.</text>
</comment>
<evidence type="ECO:0000256" key="9">
    <source>
        <dbReference type="PIRSR" id="PIRSR610300-50"/>
    </source>
</evidence>
<comment type="pathway">
    <text evidence="1 11">Organosulfur biosynthesis; taurine biosynthesis; hypotaurine from L-cysteine: step 1/2.</text>
</comment>
<protein>
    <recommendedName>
        <fullName evidence="3 11">Cysteine dioxygenase</fullName>
        <ecNumber evidence="3 11">1.13.11.20</ecNumber>
    </recommendedName>
</protein>
<evidence type="ECO:0000256" key="2">
    <source>
        <dbReference type="ARBA" id="ARBA00006622"/>
    </source>
</evidence>
<comment type="similarity">
    <text evidence="2 11">Belongs to the cysteine dioxygenase family.</text>
</comment>
<dbReference type="EC" id="1.13.11.20" evidence="3 11"/>
<dbReference type="Proteomes" id="UP001165289">
    <property type="component" value="Unassembled WGS sequence"/>
</dbReference>
<keyword evidence="4 10" id="KW-0479">Metal-binding</keyword>
<dbReference type="SUPFAM" id="SSF51182">
    <property type="entry name" value="RmlC-like cupins"/>
    <property type="match status" value="1"/>
</dbReference>
<dbReference type="CDD" id="cd10548">
    <property type="entry name" value="cupin_CDO"/>
    <property type="match status" value="1"/>
</dbReference>
<keyword evidence="5 9" id="KW-0883">Thioether bond</keyword>
<dbReference type="GO" id="GO:0042412">
    <property type="term" value="P:taurine biosynthetic process"/>
    <property type="evidence" value="ECO:0007669"/>
    <property type="project" value="UniProtKB-UniRule"/>
</dbReference>
<dbReference type="GO" id="GO:0017172">
    <property type="term" value="F:cysteine dioxygenase activity"/>
    <property type="evidence" value="ECO:0007669"/>
    <property type="project" value="UniProtKB-UniRule"/>
</dbReference>
<evidence type="ECO:0000256" key="6">
    <source>
        <dbReference type="ARBA" id="ARBA00022964"/>
    </source>
</evidence>
<keyword evidence="7 11" id="KW-0560">Oxidoreductase</keyword>
<feature type="cross-link" description="3'-(S-cysteinyl)-tyrosine (Cys-Tyr)" evidence="9">
    <location>
        <begin position="109"/>
        <end position="172"/>
    </location>
</feature>
<dbReference type="InterPro" id="IPR011051">
    <property type="entry name" value="RmlC_Cupin_sf"/>
</dbReference>
<feature type="binding site" evidence="10">
    <location>
        <position position="156"/>
    </location>
    <ligand>
        <name>Fe cation</name>
        <dbReference type="ChEBI" id="CHEBI:24875"/>
        <note>catalytic</note>
    </ligand>
</feature>
<dbReference type="PANTHER" id="PTHR12918">
    <property type="entry name" value="CYSTEINE DIOXYGENASE"/>
    <property type="match status" value="1"/>
</dbReference>
<dbReference type="GO" id="GO:0019448">
    <property type="term" value="P:L-cysteine catabolic process"/>
    <property type="evidence" value="ECO:0007669"/>
    <property type="project" value="TreeGrafter"/>
</dbReference>
<keyword evidence="8 10" id="KW-0408">Iron</keyword>
<dbReference type="Gene3D" id="2.60.120.10">
    <property type="entry name" value="Jelly Rolls"/>
    <property type="match status" value="1"/>
</dbReference>
<evidence type="ECO:0000256" key="5">
    <source>
        <dbReference type="ARBA" id="ARBA00022784"/>
    </source>
</evidence>
<evidence type="ECO:0000256" key="4">
    <source>
        <dbReference type="ARBA" id="ARBA00022723"/>
    </source>
</evidence>
<comment type="caution">
    <text evidence="12">The sequence shown here is derived from an EMBL/GenBank/DDBJ whole genome shotgun (WGS) entry which is preliminary data.</text>
</comment>